<keyword evidence="4" id="KW-0808">Transferase</keyword>
<name>A0A0P0CKV0_9BACT</name>
<dbReference type="STRING" id="512763.DC20_16025"/>
<dbReference type="InterPro" id="IPR001610">
    <property type="entry name" value="PAC"/>
</dbReference>
<evidence type="ECO:0000256" key="3">
    <source>
        <dbReference type="ARBA" id="ARBA00022553"/>
    </source>
</evidence>
<dbReference type="PATRIC" id="fig|512763.3.peg.3525"/>
<dbReference type="InterPro" id="IPR052162">
    <property type="entry name" value="Sensor_kinase/Photoreceptor"/>
</dbReference>
<sequence>MRDNLLDHVMNHSSDMICTIDAEGRFIQVSEACSRMLGYRRAELEGQPAEAFIRHGHHPWAHVASRLTKEEGSVPSLEKCYVKRSGEEEPILLSVVWSGEDGFFFCIARDAMPQKTAAGEIPVKGELNRLMGEHGADIVALLDEGGNCLEINGTALKKQGYQAGQLIGASALQFIHPEDVARVSEALEQVKQSREPASVHEFRTRTADGEWRWMEATLSNQLSNPLVQAIFVSLLDITHRKQAQLQLAESGQRFRSLFDSNPDMVLYQNEAGTILDANPAFLAFMARRREEVVGHPLSAFLPPESVPLFRQKLQDAFSGMDVSFEAAVAFGGQGQKVLSVVKVPLKVGESILGVHAVIKDITEAARAHRTVEEQARKLNTIFESITDGFLTLDRNWCITYTNPEFDKILLVDSKDFLGRSIWDLYPEEVHGGFYREYHRALETGESVHFQAYLERLGKWLEVKAFPSEDGLSVYFNDITPQVQQRQEMEKLSLVASKTVNSVVIMGPGVRIEWANESFTRLTGYTLVEAKGKTPFDLLFGEETDRSTAQRIKEKMESGKAYKGEVLIYRKSGEKRWFEVEVTPVYDEAGELAKHICMQTDITEKVKARKELEKLSLVASKTTNSVIITDAQGLTEWVNEGFTRVTGYTLAEMAGRKPGEILQGPETDPVTVERVRRLLRSGKPFTDEILNYKKSGEKFWVLKEITPVFDEAGVITRFIAVQNDVTERKKKEEELRKLSLVASKTSNSVIIMDAQRRVEWVNEGFTAMTGYSLAEVAGKMPGEVLTGHGSDQAELRRISEKLAEGVPFNSNLISYRKSGEPFWLAMDVSPVYESGGNITNFIAIQKDITSRKEAEENLVKLSQALYRQNKDLEQFTYIVSHNLRAPVANIIGLADLMARINKDSELYNESFLYLRESGHRLDTVLRDLNTVLSIRDSKGNLERQKVNVRLKVRQALASLQDRLEGCGGTVTVDIDEGLFVWVSQAYLYSIFYNLLSNAIKYRSRERTLQVQVKCLGDSEQGVTISLSDNGSGFDMERAKDRVFKLYQRFHPEIEGTGIGLYLVKAHLEAMGGGIEVTSRVGEGTDFIIYLPKT</sequence>
<dbReference type="InterPro" id="IPR000014">
    <property type="entry name" value="PAS"/>
</dbReference>
<comment type="catalytic activity">
    <reaction evidence="1">
        <text>ATP + protein L-histidine = ADP + protein N-phospho-L-histidine.</text>
        <dbReference type="EC" id="2.7.13.3"/>
    </reaction>
</comment>
<gene>
    <name evidence="9" type="ORF">DC20_16025</name>
</gene>
<dbReference type="PRINTS" id="PR00344">
    <property type="entry name" value="BCTRLSENSOR"/>
</dbReference>
<evidence type="ECO:0000313" key="10">
    <source>
        <dbReference type="Proteomes" id="UP000061382"/>
    </source>
</evidence>
<keyword evidence="3" id="KW-0597">Phosphoprotein</keyword>
<evidence type="ECO:0000259" key="8">
    <source>
        <dbReference type="PROSITE" id="PS50113"/>
    </source>
</evidence>
<feature type="domain" description="PAS" evidence="7">
    <location>
        <begin position="733"/>
        <end position="778"/>
    </location>
</feature>
<dbReference type="InterPro" id="IPR003594">
    <property type="entry name" value="HATPase_dom"/>
</dbReference>
<dbReference type="OrthoDB" id="9766459at2"/>
<evidence type="ECO:0000259" key="6">
    <source>
        <dbReference type="PROSITE" id="PS50109"/>
    </source>
</evidence>
<dbReference type="EMBL" id="CP012643">
    <property type="protein sequence ID" value="ALJ00197.1"/>
    <property type="molecule type" value="Genomic_DNA"/>
</dbReference>
<feature type="domain" description="PAS" evidence="7">
    <location>
        <begin position="610"/>
        <end position="681"/>
    </location>
</feature>
<feature type="domain" description="Histidine kinase" evidence="6">
    <location>
        <begin position="877"/>
        <end position="1092"/>
    </location>
</feature>
<feature type="domain" description="PAC" evidence="8">
    <location>
        <begin position="561"/>
        <end position="613"/>
    </location>
</feature>
<dbReference type="Pfam" id="PF13426">
    <property type="entry name" value="PAS_9"/>
    <property type="match status" value="4"/>
</dbReference>
<dbReference type="SUPFAM" id="SSF55785">
    <property type="entry name" value="PYP-like sensor domain (PAS domain)"/>
    <property type="match status" value="7"/>
</dbReference>
<evidence type="ECO:0000256" key="4">
    <source>
        <dbReference type="ARBA" id="ARBA00022679"/>
    </source>
</evidence>
<dbReference type="RefSeq" id="WP_062544748.1">
    <property type="nucleotide sequence ID" value="NZ_CP012643.1"/>
</dbReference>
<dbReference type="CDD" id="cd00130">
    <property type="entry name" value="PAS"/>
    <property type="match status" value="7"/>
</dbReference>
<dbReference type="NCBIfam" id="TIGR00229">
    <property type="entry name" value="sensory_box"/>
    <property type="match status" value="7"/>
</dbReference>
<evidence type="ECO:0000256" key="5">
    <source>
        <dbReference type="ARBA" id="ARBA00022777"/>
    </source>
</evidence>
<dbReference type="Gene3D" id="3.30.565.10">
    <property type="entry name" value="Histidine kinase-like ATPase, C-terminal domain"/>
    <property type="match status" value="1"/>
</dbReference>
<dbReference type="AlphaFoldDB" id="A0A0P0CKV0"/>
<evidence type="ECO:0000256" key="1">
    <source>
        <dbReference type="ARBA" id="ARBA00000085"/>
    </source>
</evidence>
<organism evidence="9 10">
    <name type="scientific">Rufibacter tibetensis</name>
    <dbReference type="NCBI Taxonomy" id="512763"/>
    <lineage>
        <taxon>Bacteria</taxon>
        <taxon>Pseudomonadati</taxon>
        <taxon>Bacteroidota</taxon>
        <taxon>Cytophagia</taxon>
        <taxon>Cytophagales</taxon>
        <taxon>Hymenobacteraceae</taxon>
        <taxon>Rufibacter</taxon>
    </lineage>
</organism>
<dbReference type="PANTHER" id="PTHR43304">
    <property type="entry name" value="PHYTOCHROME-LIKE PROTEIN CPH1"/>
    <property type="match status" value="1"/>
</dbReference>
<keyword evidence="5" id="KW-0418">Kinase</keyword>
<dbReference type="SUPFAM" id="SSF55874">
    <property type="entry name" value="ATPase domain of HSP90 chaperone/DNA topoisomerase II/histidine kinase"/>
    <property type="match status" value="1"/>
</dbReference>
<evidence type="ECO:0000256" key="2">
    <source>
        <dbReference type="ARBA" id="ARBA00012438"/>
    </source>
</evidence>
<dbReference type="InterPro" id="IPR000700">
    <property type="entry name" value="PAS-assoc_C"/>
</dbReference>
<evidence type="ECO:0000259" key="7">
    <source>
        <dbReference type="PROSITE" id="PS50112"/>
    </source>
</evidence>
<dbReference type="InterPro" id="IPR035965">
    <property type="entry name" value="PAS-like_dom_sf"/>
</dbReference>
<feature type="domain" description="PAS" evidence="7">
    <location>
        <begin position="250"/>
        <end position="320"/>
    </location>
</feature>
<accession>A0A0P0CKV0</accession>
<dbReference type="CDD" id="cd00082">
    <property type="entry name" value="HisKA"/>
    <property type="match status" value="1"/>
</dbReference>
<dbReference type="Pfam" id="PF08448">
    <property type="entry name" value="PAS_4"/>
    <property type="match status" value="3"/>
</dbReference>
<dbReference type="InterPro" id="IPR004358">
    <property type="entry name" value="Sig_transdc_His_kin-like_C"/>
</dbReference>
<feature type="domain" description="PAS" evidence="7">
    <location>
        <begin position="139"/>
        <end position="194"/>
    </location>
</feature>
<dbReference type="PROSITE" id="PS50113">
    <property type="entry name" value="PAC"/>
    <property type="match status" value="4"/>
</dbReference>
<dbReference type="InterPro" id="IPR003661">
    <property type="entry name" value="HisK_dim/P_dom"/>
</dbReference>
<dbReference type="SMART" id="SM00387">
    <property type="entry name" value="HATPase_c"/>
    <property type="match status" value="1"/>
</dbReference>
<dbReference type="Pfam" id="PF02518">
    <property type="entry name" value="HATPase_c"/>
    <property type="match status" value="1"/>
</dbReference>
<evidence type="ECO:0000313" key="9">
    <source>
        <dbReference type="EMBL" id="ALJ00197.1"/>
    </source>
</evidence>
<feature type="domain" description="PAS" evidence="7">
    <location>
        <begin position="487"/>
        <end position="558"/>
    </location>
</feature>
<feature type="domain" description="PAS" evidence="7">
    <location>
        <begin position="2"/>
        <end position="47"/>
    </location>
</feature>
<dbReference type="Gene3D" id="1.10.287.130">
    <property type="match status" value="1"/>
</dbReference>
<dbReference type="InterPro" id="IPR036890">
    <property type="entry name" value="HATPase_C_sf"/>
</dbReference>
<dbReference type="PROSITE" id="PS50109">
    <property type="entry name" value="HIS_KIN"/>
    <property type="match status" value="1"/>
</dbReference>
<dbReference type="SMART" id="SM00086">
    <property type="entry name" value="PAC"/>
    <property type="match status" value="4"/>
</dbReference>
<dbReference type="EC" id="2.7.13.3" evidence="2"/>
<dbReference type="InterPro" id="IPR013656">
    <property type="entry name" value="PAS_4"/>
</dbReference>
<feature type="domain" description="PAC" evidence="8">
    <location>
        <begin position="198"/>
        <end position="249"/>
    </location>
</feature>
<proteinExistence type="predicted"/>
<feature type="domain" description="PAS" evidence="7">
    <location>
        <begin position="374"/>
        <end position="444"/>
    </location>
</feature>
<feature type="domain" description="PAC" evidence="8">
    <location>
        <begin position="805"/>
        <end position="859"/>
    </location>
</feature>
<protein>
    <recommendedName>
        <fullName evidence="2">histidine kinase</fullName>
        <ecNumber evidence="2">2.7.13.3</ecNumber>
    </recommendedName>
</protein>
<dbReference type="PANTHER" id="PTHR43304:SF1">
    <property type="entry name" value="PAC DOMAIN-CONTAINING PROTEIN"/>
    <property type="match status" value="1"/>
</dbReference>
<dbReference type="PROSITE" id="PS50112">
    <property type="entry name" value="PAS"/>
    <property type="match status" value="7"/>
</dbReference>
<keyword evidence="10" id="KW-1185">Reference proteome</keyword>
<feature type="domain" description="PAC" evidence="8">
    <location>
        <begin position="684"/>
        <end position="736"/>
    </location>
</feature>
<dbReference type="InterPro" id="IPR005467">
    <property type="entry name" value="His_kinase_dom"/>
</dbReference>
<dbReference type="KEGG" id="rti:DC20_16025"/>
<dbReference type="InterPro" id="IPR036097">
    <property type="entry name" value="HisK_dim/P_sf"/>
</dbReference>
<dbReference type="Proteomes" id="UP000061382">
    <property type="component" value="Chromosome"/>
</dbReference>
<dbReference type="SMART" id="SM00388">
    <property type="entry name" value="HisKA"/>
    <property type="match status" value="1"/>
</dbReference>
<reference evidence="9 10" key="1">
    <citation type="submission" date="2015-08" db="EMBL/GenBank/DDBJ databases">
        <title>Complete genome sequence of Rufibacter tibetensis strain 1351t, a radiation-resistant bacterium from tibet plateau.</title>
        <authorList>
            <person name="Dai J."/>
        </authorList>
    </citation>
    <scope>NUCLEOTIDE SEQUENCE [LARGE SCALE GENOMIC DNA]</scope>
    <source>
        <strain evidence="9 10">1351</strain>
    </source>
</reference>
<dbReference type="SUPFAM" id="SSF47384">
    <property type="entry name" value="Homodimeric domain of signal transducing histidine kinase"/>
    <property type="match status" value="1"/>
</dbReference>
<dbReference type="SMART" id="SM00091">
    <property type="entry name" value="PAS"/>
    <property type="match status" value="7"/>
</dbReference>
<dbReference type="Gene3D" id="3.30.450.20">
    <property type="entry name" value="PAS domain"/>
    <property type="match status" value="7"/>
</dbReference>
<dbReference type="GO" id="GO:0000155">
    <property type="term" value="F:phosphorelay sensor kinase activity"/>
    <property type="evidence" value="ECO:0007669"/>
    <property type="project" value="InterPro"/>
</dbReference>